<sequence length="455" mass="49172">MVFHSSTTQMRAKIIICVAQHYLDCRSEVSGNVLSCTKPDKPSPSYNINSIATYQYRTMLPLPRVILGFVLAASALTLETVNYLDIANIDGVSSTYGQKVPSTLGPSIGVNKPTWGPYTRVNKPTWGPYIRVNKPTWGPYIRVNKPTWGPSTEVSQPILVKYTGRNQLVTTVRNDPSLAPHSGISQPTFGPFTKVNQPISGPFPGIINHPASTPVVSLDKGTIPTSRLDCNDLVGCEINNSFENSEAPDNIKNSETENCGVDFLNCYNKTSKQSNITVSLNGAADCGNGTTCGSTSPSKLEPTLGANKNLTQIIRDIIVDFERESEFSNYTGVCGTENIPHTITRYINNKETDADGAPIIIEMDTQTQYRTVPLCCHGYRKSLMGHCVPKCDGECLHGDCVSPGNCSCHPRHALDRSGNCVPTCPRSCLNGRCSGNNTCVCNPGFAPSGAICVPV</sequence>
<name>A0ABN7P4J7_TIMPD</name>
<gene>
    <name evidence="2" type="ORF">TPAB3V08_LOCUS8979</name>
</gene>
<dbReference type="PANTHER" id="PTHR24047:SF32">
    <property type="entry name" value="FI01909P-RELATED"/>
    <property type="match status" value="1"/>
</dbReference>
<evidence type="ECO:0000313" key="3">
    <source>
        <dbReference type="Proteomes" id="UP001153148"/>
    </source>
</evidence>
<feature type="domain" description="EGF-like" evidence="1">
    <location>
        <begin position="423"/>
        <end position="453"/>
    </location>
</feature>
<dbReference type="InterPro" id="IPR053255">
    <property type="entry name" value="EGF-like_domain"/>
</dbReference>
<feature type="domain" description="EGF-like" evidence="1">
    <location>
        <begin position="390"/>
        <end position="421"/>
    </location>
</feature>
<comment type="caution">
    <text evidence="2">The sequence shown here is derived from an EMBL/GenBank/DDBJ whole genome shotgun (WGS) entry which is preliminary data.</text>
</comment>
<dbReference type="PANTHER" id="PTHR24047">
    <property type="entry name" value="FI01909P-RELATED"/>
    <property type="match status" value="1"/>
</dbReference>
<keyword evidence="3" id="KW-1185">Reference proteome</keyword>
<accession>A0ABN7P4J7</accession>
<reference evidence="2" key="1">
    <citation type="submission" date="2021-03" db="EMBL/GenBank/DDBJ databases">
        <authorList>
            <person name="Tran Van P."/>
        </authorList>
    </citation>
    <scope>NUCLEOTIDE SEQUENCE</scope>
</reference>
<dbReference type="SMART" id="SM00181">
    <property type="entry name" value="EGF"/>
    <property type="match status" value="2"/>
</dbReference>
<evidence type="ECO:0000313" key="2">
    <source>
        <dbReference type="EMBL" id="CAG2062026.1"/>
    </source>
</evidence>
<protein>
    <recommendedName>
        <fullName evidence="1">EGF-like domain-containing protein</fullName>
    </recommendedName>
</protein>
<proteinExistence type="predicted"/>
<dbReference type="InterPro" id="IPR000742">
    <property type="entry name" value="EGF"/>
</dbReference>
<dbReference type="EMBL" id="CAJPIN010018253">
    <property type="protein sequence ID" value="CAG2062026.1"/>
    <property type="molecule type" value="Genomic_DNA"/>
</dbReference>
<dbReference type="Gene3D" id="2.10.25.10">
    <property type="entry name" value="Laminin"/>
    <property type="match status" value="2"/>
</dbReference>
<evidence type="ECO:0000259" key="1">
    <source>
        <dbReference type="SMART" id="SM00181"/>
    </source>
</evidence>
<organism evidence="2 3">
    <name type="scientific">Timema podura</name>
    <name type="common">Walking stick</name>
    <dbReference type="NCBI Taxonomy" id="61482"/>
    <lineage>
        <taxon>Eukaryota</taxon>
        <taxon>Metazoa</taxon>
        <taxon>Ecdysozoa</taxon>
        <taxon>Arthropoda</taxon>
        <taxon>Hexapoda</taxon>
        <taxon>Insecta</taxon>
        <taxon>Pterygota</taxon>
        <taxon>Neoptera</taxon>
        <taxon>Polyneoptera</taxon>
        <taxon>Phasmatodea</taxon>
        <taxon>Timematodea</taxon>
        <taxon>Timematoidea</taxon>
        <taxon>Timematidae</taxon>
        <taxon>Timema</taxon>
    </lineage>
</organism>
<dbReference type="Proteomes" id="UP001153148">
    <property type="component" value="Unassembled WGS sequence"/>
</dbReference>
<feature type="non-terminal residue" evidence="2">
    <location>
        <position position="455"/>
    </location>
</feature>